<feature type="transmembrane region" description="Helical" evidence="1">
    <location>
        <begin position="300"/>
        <end position="319"/>
    </location>
</feature>
<dbReference type="Pfam" id="PF00990">
    <property type="entry name" value="GGDEF"/>
    <property type="match status" value="1"/>
</dbReference>
<feature type="transmembrane region" description="Helical" evidence="1">
    <location>
        <begin position="30"/>
        <end position="52"/>
    </location>
</feature>
<dbReference type="SMART" id="SM00267">
    <property type="entry name" value="GGDEF"/>
    <property type="match status" value="1"/>
</dbReference>
<evidence type="ECO:0000259" key="2">
    <source>
        <dbReference type="PROSITE" id="PS50887"/>
    </source>
</evidence>
<dbReference type="Gene3D" id="3.30.70.270">
    <property type="match status" value="1"/>
</dbReference>
<keyword evidence="1" id="KW-0472">Membrane</keyword>
<dbReference type="FunFam" id="3.30.70.270:FF:000001">
    <property type="entry name" value="Diguanylate cyclase domain protein"/>
    <property type="match status" value="1"/>
</dbReference>
<keyword evidence="4" id="KW-1185">Reference proteome</keyword>
<dbReference type="CDD" id="cd18774">
    <property type="entry name" value="PDC2_HK_sensor"/>
    <property type="match status" value="1"/>
</dbReference>
<evidence type="ECO:0000313" key="3">
    <source>
        <dbReference type="EMBL" id="QNP59660.1"/>
    </source>
</evidence>
<dbReference type="RefSeq" id="WP_187736643.1">
    <property type="nucleotide sequence ID" value="NZ_CP060790.1"/>
</dbReference>
<dbReference type="CDD" id="cd01949">
    <property type="entry name" value="GGDEF"/>
    <property type="match status" value="1"/>
</dbReference>
<dbReference type="InterPro" id="IPR000160">
    <property type="entry name" value="GGDEF_dom"/>
</dbReference>
<dbReference type="InterPro" id="IPR052163">
    <property type="entry name" value="DGC-Regulatory_Protein"/>
</dbReference>
<name>A0A7H0HGJ4_9BURK</name>
<dbReference type="Gene3D" id="3.30.450.20">
    <property type="entry name" value="PAS domain"/>
    <property type="match status" value="1"/>
</dbReference>
<accession>A0A7H0HGJ4</accession>
<dbReference type="SUPFAM" id="SSF55073">
    <property type="entry name" value="Nucleotide cyclase"/>
    <property type="match status" value="1"/>
</dbReference>
<dbReference type="KEGG" id="amon:H9L24_01195"/>
<sequence length="534" mass="57199">MGPSYPIRSPAPRPWRLLGVPVDDAPGIRATLALLVVVCVLPVSLAAALLLINYYKREQVQIAHSAINRAQGMVLAVDREFAAAQAALLALSTSHRLATGDLAGFHGRAEEALANVHADSILLLDRSGQILLSTRAPYGGPLPRVSNPALLKRILETGKPGVSDLFVGPLTHQRIFTVGVPVKVDGAILYTLNAIFTPDQLLAVLRAHAFPETWRVAVTDSTDSVVARSHELERFLGSPVAPALLERMRQSNEGSFESVTLDGVPVLTAFSKSPDSRWGVAVGVPKAESTAGLRSTLQRLVLATLGALGVGLWLAWVVGGRVARSITALTQPAVELASGAKLDIPPLHFKEANAMRQALLQASALLRQSQYDAHHDGLTGLPNRMLFHHCVAQQLALCERNRKELCVLFIDLDGFKAVNDTYGHAAGDQLLREVAQRITTACRKSDIAARLGGDEFALALVHSNLEHARAFATRLVELISQPYVLGDFQSEVSASIGVSHYPGTATDVDTLLGKADQAMYSAKTTGKRRVCTAA</sequence>
<protein>
    <submittedName>
        <fullName evidence="3">GGDEF domain-containing protein</fullName>
    </submittedName>
</protein>
<dbReference type="NCBIfam" id="TIGR00254">
    <property type="entry name" value="GGDEF"/>
    <property type="match status" value="1"/>
</dbReference>
<evidence type="ECO:0000313" key="4">
    <source>
        <dbReference type="Proteomes" id="UP000516057"/>
    </source>
</evidence>
<dbReference type="InterPro" id="IPR043128">
    <property type="entry name" value="Rev_trsase/Diguanyl_cyclase"/>
</dbReference>
<keyword evidence="1" id="KW-1133">Transmembrane helix</keyword>
<dbReference type="AlphaFoldDB" id="A0A7H0HGJ4"/>
<dbReference type="PROSITE" id="PS50887">
    <property type="entry name" value="GGDEF"/>
    <property type="match status" value="1"/>
</dbReference>
<dbReference type="PANTHER" id="PTHR46663">
    <property type="entry name" value="DIGUANYLATE CYCLASE DGCT-RELATED"/>
    <property type="match status" value="1"/>
</dbReference>
<dbReference type="PANTHER" id="PTHR46663:SF2">
    <property type="entry name" value="GGDEF DOMAIN-CONTAINING PROTEIN"/>
    <property type="match status" value="1"/>
</dbReference>
<dbReference type="Proteomes" id="UP000516057">
    <property type="component" value="Chromosome"/>
</dbReference>
<evidence type="ECO:0000256" key="1">
    <source>
        <dbReference type="SAM" id="Phobius"/>
    </source>
</evidence>
<dbReference type="GO" id="GO:0003824">
    <property type="term" value="F:catalytic activity"/>
    <property type="evidence" value="ECO:0007669"/>
    <property type="project" value="UniProtKB-ARBA"/>
</dbReference>
<organism evidence="3 4">
    <name type="scientific">Paenacidovorax monticola</name>
    <dbReference type="NCBI Taxonomy" id="1926868"/>
    <lineage>
        <taxon>Bacteria</taxon>
        <taxon>Pseudomonadati</taxon>
        <taxon>Pseudomonadota</taxon>
        <taxon>Betaproteobacteria</taxon>
        <taxon>Burkholderiales</taxon>
        <taxon>Comamonadaceae</taxon>
        <taxon>Paenacidovorax</taxon>
    </lineage>
</organism>
<proteinExistence type="predicted"/>
<dbReference type="CDD" id="cd18773">
    <property type="entry name" value="PDC1_HK_sensor"/>
    <property type="match status" value="1"/>
</dbReference>
<dbReference type="InterPro" id="IPR029787">
    <property type="entry name" value="Nucleotide_cyclase"/>
</dbReference>
<keyword evidence="1" id="KW-0812">Transmembrane</keyword>
<feature type="domain" description="GGDEF" evidence="2">
    <location>
        <begin position="403"/>
        <end position="534"/>
    </location>
</feature>
<dbReference type="EMBL" id="CP060790">
    <property type="protein sequence ID" value="QNP59660.1"/>
    <property type="molecule type" value="Genomic_DNA"/>
</dbReference>
<gene>
    <name evidence="3" type="ORF">H9L24_01195</name>
</gene>
<reference evidence="3 4" key="1">
    <citation type="submission" date="2020-08" db="EMBL/GenBank/DDBJ databases">
        <title>Genome sequence of Acidovorax monticola KACC 19171T.</title>
        <authorList>
            <person name="Hyun D.-W."/>
            <person name="Bae J.-W."/>
        </authorList>
    </citation>
    <scope>NUCLEOTIDE SEQUENCE [LARGE SCALE GENOMIC DNA]</scope>
    <source>
        <strain evidence="3 4">KACC 19171</strain>
    </source>
</reference>